<gene>
    <name evidence="1" type="ORF">B723_28120</name>
</gene>
<dbReference type="PANTHER" id="PTHR47197:SF3">
    <property type="entry name" value="DIHYDRO-HEME D1 DEHYDROGENASE"/>
    <property type="match status" value="1"/>
</dbReference>
<sequence length="370" mass="41457">MNKNKQLPCRSVLYAATIALGLGFYSQLSLAKDYLVTAARPNLIIVADAEQRKVINTFKIPNTSMGNSPGALAVSKDGKTVYVIHNRWESVSGIDLESGKEVFRADLSSGGVRGKAPYAIDVSPDGKELAVYVTQTELLPGEYKINDPFIAIFDTASGLSAQPVRKLKSPRRVTSLMYSPDYKRLYAFSWDMLVLDPKTGEQIGQHPWRSWKRSKFGEPDTLAIWPQFEQASEFATPYYINYQNKDKSITQRAGIWSLDMVHDKVRFSEFEDAKIVLFSTVINPVRRNEAYTVYTQLTKTDVDTGKLIKRIDLDHTYYNVNVSSDGKELYIGGTIDDIAVYDSQTLDLKGKIKIPGGGDQVLTSLRIVQR</sequence>
<dbReference type="PANTHER" id="PTHR47197">
    <property type="entry name" value="PROTEIN NIRF"/>
    <property type="match status" value="1"/>
</dbReference>
<reference evidence="1 2" key="1">
    <citation type="journal article" date="2012" name="J. Bacteriol.">
        <title>Draft genome sequence of the cyanide-utilizing bacterium Pseudomonas fluorescens strain NCIMB 11764.</title>
        <authorList>
            <person name="Vilo C.A."/>
            <person name="Benedik M.J."/>
            <person name="Kunz D.A."/>
            <person name="Dong Q."/>
        </authorList>
    </citation>
    <scope>NUCLEOTIDE SEQUENCE [LARGE SCALE GENOMIC DNA]</scope>
    <source>
        <strain evidence="1 2">NCIMB 11764</strain>
    </source>
</reference>
<dbReference type="InterPro" id="IPR015943">
    <property type="entry name" value="WD40/YVTN_repeat-like_dom_sf"/>
</dbReference>
<evidence type="ECO:0000313" key="2">
    <source>
        <dbReference type="Proteomes" id="UP000017175"/>
    </source>
</evidence>
<dbReference type="AlphaFoldDB" id="A0A0K1QWB1"/>
<dbReference type="eggNOG" id="COG3391">
    <property type="taxonomic scope" value="Bacteria"/>
</dbReference>
<dbReference type="OrthoDB" id="5345984at2"/>
<dbReference type="Proteomes" id="UP000017175">
    <property type="component" value="Chromosome"/>
</dbReference>
<protein>
    <submittedName>
        <fullName evidence="1">Quinohemoprotein amine dehydrogenase</fullName>
    </submittedName>
</protein>
<dbReference type="InterPro" id="IPR051200">
    <property type="entry name" value="Host-pathogen_enzymatic-act"/>
</dbReference>
<name>A0A0K1QWB1_PSEFL</name>
<accession>A0A0K1QWB1</accession>
<proteinExistence type="predicted"/>
<organism evidence="1 2">
    <name type="scientific">Pseudomonas fluorescens NCIMB 11764</name>
    <dbReference type="NCBI Taxonomy" id="1221522"/>
    <lineage>
        <taxon>Bacteria</taxon>
        <taxon>Pseudomonadati</taxon>
        <taxon>Pseudomonadota</taxon>
        <taxon>Gammaproteobacteria</taxon>
        <taxon>Pseudomonadales</taxon>
        <taxon>Pseudomonadaceae</taxon>
        <taxon>Pseudomonas</taxon>
    </lineage>
</organism>
<dbReference type="Gene3D" id="2.130.10.10">
    <property type="entry name" value="YVTN repeat-like/Quinoprotein amine dehydrogenase"/>
    <property type="match status" value="1"/>
</dbReference>
<dbReference type="NCBIfam" id="TIGR03907">
    <property type="entry name" value="QH_beta"/>
    <property type="match status" value="1"/>
</dbReference>
<dbReference type="InterPro" id="IPR023879">
    <property type="entry name" value="QH-AmDH_bsu"/>
</dbReference>
<dbReference type="InterPro" id="IPR011044">
    <property type="entry name" value="Quino_amine_DH_bsu"/>
</dbReference>
<dbReference type="RefSeq" id="WP_017337426.1">
    <property type="nucleotide sequence ID" value="NZ_CP010945.1"/>
</dbReference>
<evidence type="ECO:0000313" key="1">
    <source>
        <dbReference type="EMBL" id="AKV10059.1"/>
    </source>
</evidence>
<dbReference type="EMBL" id="CP010945">
    <property type="protein sequence ID" value="AKV10059.1"/>
    <property type="molecule type" value="Genomic_DNA"/>
</dbReference>
<dbReference type="SUPFAM" id="SSF50969">
    <property type="entry name" value="YVTN repeat-like/Quinoprotein amine dehydrogenase"/>
    <property type="match status" value="1"/>
</dbReference>